<dbReference type="AlphaFoldDB" id="A0A939S7G2"/>
<dbReference type="KEGG" id="bban:J4G43_035790"/>
<reference evidence="3 4" key="2">
    <citation type="journal article" date="2022" name="Int. J. Syst. Evol. Microbiol.">
        <title>Strains of Bradyrhizobium barranii sp. nov. associated with legumes native to Canada are symbionts of soybeans and belong to different subspecies (subsp. barranii subsp. nov. and subsp. apii subsp. nov.) and symbiovars (sv. glycinearum and sv. septentrionale).</title>
        <authorList>
            <person name="Bromfield E.S.P."/>
            <person name="Cloutier S."/>
            <person name="Wasai-Hara S."/>
            <person name="Minamisawa K."/>
        </authorList>
    </citation>
    <scope>NUCLEOTIDE SEQUENCE [LARGE SCALE GENOMIC DNA]</scope>
    <source>
        <strain evidence="3 4">144S4</strain>
    </source>
</reference>
<organism evidence="2">
    <name type="scientific">Bradyrhizobium barranii subsp. barranii</name>
    <dbReference type="NCBI Taxonomy" id="2823807"/>
    <lineage>
        <taxon>Bacteria</taxon>
        <taxon>Pseudomonadati</taxon>
        <taxon>Pseudomonadota</taxon>
        <taxon>Alphaproteobacteria</taxon>
        <taxon>Hyphomicrobiales</taxon>
        <taxon>Nitrobacteraceae</taxon>
        <taxon>Bradyrhizobium</taxon>
        <taxon>Bradyrhizobium barranii</taxon>
    </lineage>
</organism>
<evidence type="ECO:0000313" key="2">
    <source>
        <dbReference type="EMBL" id="MBO1866441.1"/>
    </source>
</evidence>
<feature type="transmembrane region" description="Helical" evidence="1">
    <location>
        <begin position="128"/>
        <end position="146"/>
    </location>
</feature>
<dbReference type="Proteomes" id="UP000664702">
    <property type="component" value="Chromosome"/>
</dbReference>
<feature type="transmembrane region" description="Helical" evidence="1">
    <location>
        <begin position="184"/>
        <end position="201"/>
    </location>
</feature>
<dbReference type="EMBL" id="JAGEMI010000001">
    <property type="protein sequence ID" value="MBO1866441.1"/>
    <property type="molecule type" value="Genomic_DNA"/>
</dbReference>
<gene>
    <name evidence="3" type="ORF">J4G43_035790</name>
    <name evidence="2" type="ORF">J4G43_37720</name>
</gene>
<feature type="transmembrane region" description="Helical" evidence="1">
    <location>
        <begin position="208"/>
        <end position="227"/>
    </location>
</feature>
<keyword evidence="1" id="KW-0812">Transmembrane</keyword>
<reference evidence="2" key="1">
    <citation type="submission" date="2021-03" db="EMBL/GenBank/DDBJ databases">
        <title>Whole Genome Sequence of Bradyrhizobium sp. Strain 144S4.</title>
        <authorList>
            <person name="Bromfield E.S.P."/>
            <person name="Cloutier S."/>
        </authorList>
    </citation>
    <scope>NUCLEOTIDE SEQUENCE [LARGE SCALE GENOMIC DNA]</scope>
    <source>
        <strain evidence="2">144S4</strain>
    </source>
</reference>
<keyword evidence="1" id="KW-0472">Membrane</keyword>
<feature type="transmembrane region" description="Helical" evidence="1">
    <location>
        <begin position="233"/>
        <end position="253"/>
    </location>
</feature>
<proteinExistence type="predicted"/>
<feature type="transmembrane region" description="Helical" evidence="1">
    <location>
        <begin position="381"/>
        <end position="402"/>
    </location>
</feature>
<keyword evidence="1" id="KW-1133">Transmembrane helix</keyword>
<evidence type="ECO:0000313" key="4">
    <source>
        <dbReference type="Proteomes" id="UP000664702"/>
    </source>
</evidence>
<evidence type="ECO:0000256" key="1">
    <source>
        <dbReference type="SAM" id="Phobius"/>
    </source>
</evidence>
<protein>
    <submittedName>
        <fullName evidence="2">Uncharacterized protein</fullName>
    </submittedName>
</protein>
<sequence length="441" mass="48275">MRELIARLDRRPIPVTLLLAALMLFFVPAFLLSLNKAGKLEHSWSSAAIWVKSADCARTTKAILAICQGERLLPIADLSAGDDPGPPLVLDLYAALSGTVVTENDVSRVNTILNYVGLVSLAGLLFRLRLPFLSFLVLTVGAVIANKHHSLGPHPGHLGVACLVALLPLAILGIPSTGPSRTSWWLWMFAGLLGLAVGMVFREAIGLMGVVAALLALGVSYFCSLMKMRHVGLAHLVVVVTTVLTILTPYSILRARDAVFDIAPSTRMEQHGAWHNLYIGLGVVENPFGIVWNDDDGVRAVKEVSPGTLYLSAEYYSILKRKYFEIVLHHPIEVITIYLKKVMKALTTYNMIYLLIVVSGVFAWARLSLVRYSAGWSSYDAVFSVSAVFVATFLGQAALFHYAELYLFPVKIFLVLLFGVMVEILLTLARAGRFEPASRRA</sequence>
<feature type="transmembrane region" description="Helical" evidence="1">
    <location>
        <begin position="12"/>
        <end position="34"/>
    </location>
</feature>
<feature type="transmembrane region" description="Helical" evidence="1">
    <location>
        <begin position="351"/>
        <end position="369"/>
    </location>
</feature>
<accession>A0A939S7G2</accession>
<dbReference type="EMBL" id="CP086136">
    <property type="protein sequence ID" value="UEM10026.1"/>
    <property type="molecule type" value="Genomic_DNA"/>
</dbReference>
<evidence type="ECO:0000313" key="3">
    <source>
        <dbReference type="EMBL" id="UEM10026.1"/>
    </source>
</evidence>
<feature type="transmembrane region" description="Helical" evidence="1">
    <location>
        <begin position="158"/>
        <end position="178"/>
    </location>
</feature>
<feature type="transmembrane region" description="Helical" evidence="1">
    <location>
        <begin position="408"/>
        <end position="429"/>
    </location>
</feature>
<dbReference type="RefSeq" id="WP_208087792.1">
    <property type="nucleotide sequence ID" value="NZ_CP086136.1"/>
</dbReference>
<name>A0A939S7G2_9BRAD</name>